<evidence type="ECO:0000313" key="3">
    <source>
        <dbReference type="EMBL" id="OWA54609.1"/>
    </source>
</evidence>
<dbReference type="Proteomes" id="UP000192578">
    <property type="component" value="Unassembled WGS sequence"/>
</dbReference>
<name>A0A9X6NRC4_HYPEX</name>
<gene>
    <name evidence="3" type="ORF">BV898_19008</name>
</gene>
<dbReference type="EMBL" id="MTYJ01000431">
    <property type="protein sequence ID" value="OWA54609.1"/>
    <property type="molecule type" value="Genomic_DNA"/>
</dbReference>
<evidence type="ECO:0000256" key="2">
    <source>
        <dbReference type="SAM" id="Phobius"/>
    </source>
</evidence>
<proteinExistence type="predicted"/>
<protein>
    <submittedName>
        <fullName evidence="3">Uncharacterized protein</fullName>
    </submittedName>
</protein>
<accession>A0A9X6NRC4</accession>
<keyword evidence="2" id="KW-1133">Transmembrane helix</keyword>
<keyword evidence="2" id="KW-0812">Transmembrane</keyword>
<keyword evidence="4" id="KW-1185">Reference proteome</keyword>
<reference evidence="4" key="1">
    <citation type="submission" date="2017-01" db="EMBL/GenBank/DDBJ databases">
        <title>Comparative genomics of anhydrobiosis in the tardigrade Hypsibius dujardini.</title>
        <authorList>
            <person name="Yoshida Y."/>
            <person name="Koutsovoulos G."/>
            <person name="Laetsch D."/>
            <person name="Stevens L."/>
            <person name="Kumar S."/>
            <person name="Horikawa D."/>
            <person name="Ishino K."/>
            <person name="Komine S."/>
            <person name="Tomita M."/>
            <person name="Blaxter M."/>
            <person name="Arakawa K."/>
        </authorList>
    </citation>
    <scope>NUCLEOTIDE SEQUENCE [LARGE SCALE GENOMIC DNA]</scope>
    <source>
        <strain evidence="4">Z151</strain>
    </source>
</reference>
<feature type="compositionally biased region" description="Low complexity" evidence="1">
    <location>
        <begin position="135"/>
        <end position="150"/>
    </location>
</feature>
<organism evidence="3 4">
    <name type="scientific">Hypsibius exemplaris</name>
    <name type="common">Freshwater tardigrade</name>
    <dbReference type="NCBI Taxonomy" id="2072580"/>
    <lineage>
        <taxon>Eukaryota</taxon>
        <taxon>Metazoa</taxon>
        <taxon>Ecdysozoa</taxon>
        <taxon>Tardigrada</taxon>
        <taxon>Eutardigrada</taxon>
        <taxon>Parachela</taxon>
        <taxon>Hypsibioidea</taxon>
        <taxon>Hypsibiidae</taxon>
        <taxon>Hypsibius</taxon>
    </lineage>
</organism>
<feature type="transmembrane region" description="Helical" evidence="2">
    <location>
        <begin position="90"/>
        <end position="109"/>
    </location>
</feature>
<evidence type="ECO:0000256" key="1">
    <source>
        <dbReference type="SAM" id="MobiDB-lite"/>
    </source>
</evidence>
<sequence length="150" mass="16554">MFTSQTTFNLVWQTIPNPKFLGGDLPTALPDRPLEASRQLAHNPHVAVRDWPQLSVSHPGRLKSSHLSCEILPHGLPRIHWTPGALGIEFVGYDISEIIIVFSYPFILYKMRQLRRNKIRQGAASGSVQTGEPRLSSTNGSSGVVSVTLS</sequence>
<evidence type="ECO:0000313" key="4">
    <source>
        <dbReference type="Proteomes" id="UP000192578"/>
    </source>
</evidence>
<keyword evidence="2" id="KW-0472">Membrane</keyword>
<comment type="caution">
    <text evidence="3">The sequence shown here is derived from an EMBL/GenBank/DDBJ whole genome shotgun (WGS) entry which is preliminary data.</text>
</comment>
<feature type="region of interest" description="Disordered" evidence="1">
    <location>
        <begin position="122"/>
        <end position="150"/>
    </location>
</feature>
<dbReference type="AlphaFoldDB" id="A0A9X6NRC4"/>